<reference evidence="2 3" key="1">
    <citation type="submission" date="2020-07" db="EMBL/GenBank/DDBJ databases">
        <title>Halosimplex litoreum sp. nov. and Halosimplex rubrum sp. nov., isolated from different salt environments.</title>
        <authorList>
            <person name="Cui H."/>
        </authorList>
    </citation>
    <scope>NUCLEOTIDE SEQUENCE [LARGE SCALE GENOMIC DNA]</scope>
    <source>
        <strain evidence="2 3">R2</strain>
    </source>
</reference>
<dbReference type="EMBL" id="CP058909">
    <property type="protein sequence ID" value="QLH80261.1"/>
    <property type="molecule type" value="Genomic_DNA"/>
</dbReference>
<dbReference type="RefSeq" id="WP_179920093.1">
    <property type="nucleotide sequence ID" value="NZ_CP058909.1"/>
</dbReference>
<dbReference type="GeneID" id="56081096"/>
<dbReference type="KEGG" id="hpel:HZS54_00865"/>
<evidence type="ECO:0000256" key="1">
    <source>
        <dbReference type="SAM" id="MobiDB-lite"/>
    </source>
</evidence>
<organism evidence="2 3">
    <name type="scientific">Halosimplex pelagicum</name>
    <dbReference type="NCBI Taxonomy" id="869886"/>
    <lineage>
        <taxon>Archaea</taxon>
        <taxon>Methanobacteriati</taxon>
        <taxon>Methanobacteriota</taxon>
        <taxon>Stenosarchaea group</taxon>
        <taxon>Halobacteria</taxon>
        <taxon>Halobacteriales</taxon>
        <taxon>Haloarculaceae</taxon>
        <taxon>Halosimplex</taxon>
    </lineage>
</organism>
<keyword evidence="3" id="KW-1185">Reference proteome</keyword>
<evidence type="ECO:0000313" key="2">
    <source>
        <dbReference type="EMBL" id="QLH80261.1"/>
    </source>
</evidence>
<accession>A0A7D5P6D0</accession>
<gene>
    <name evidence="2" type="ORF">HZS54_00865</name>
</gene>
<dbReference type="AlphaFoldDB" id="A0A7D5P6D0"/>
<name>A0A7D5P6D0_9EURY</name>
<protein>
    <submittedName>
        <fullName evidence="2">Uncharacterized protein</fullName>
    </submittedName>
</protein>
<proteinExistence type="predicted"/>
<feature type="region of interest" description="Disordered" evidence="1">
    <location>
        <begin position="1"/>
        <end position="26"/>
    </location>
</feature>
<dbReference type="Proteomes" id="UP000509346">
    <property type="component" value="Chromosome"/>
</dbReference>
<feature type="compositionally biased region" description="Basic and acidic residues" evidence="1">
    <location>
        <begin position="1"/>
        <end position="16"/>
    </location>
</feature>
<evidence type="ECO:0000313" key="3">
    <source>
        <dbReference type="Proteomes" id="UP000509346"/>
    </source>
</evidence>
<sequence length="51" mass="5454">MSIGDRLRDRIGDRLTARGGHGTPGSRGYCGLSFDRRRDCPACGTAVEDGD</sequence>